<dbReference type="Proteomes" id="UP000238823">
    <property type="component" value="Unassembled WGS sequence"/>
</dbReference>
<dbReference type="AlphaFoldDB" id="A0A2S9YSV6"/>
<organism evidence="1 2">
    <name type="scientific">Enhygromyxa salina</name>
    <dbReference type="NCBI Taxonomy" id="215803"/>
    <lineage>
        <taxon>Bacteria</taxon>
        <taxon>Pseudomonadati</taxon>
        <taxon>Myxococcota</taxon>
        <taxon>Polyangia</taxon>
        <taxon>Nannocystales</taxon>
        <taxon>Nannocystaceae</taxon>
        <taxon>Enhygromyxa</taxon>
    </lineage>
</organism>
<evidence type="ECO:0000313" key="2">
    <source>
        <dbReference type="Proteomes" id="UP000238823"/>
    </source>
</evidence>
<evidence type="ECO:0000313" key="1">
    <source>
        <dbReference type="EMBL" id="PRQ08168.1"/>
    </source>
</evidence>
<dbReference type="OrthoDB" id="8526851at2"/>
<reference evidence="1 2" key="1">
    <citation type="submission" date="2018-03" db="EMBL/GenBank/DDBJ databases">
        <title>Draft Genome Sequences of the Obligatory Marine Myxobacteria Enhygromyxa salina SWB007.</title>
        <authorList>
            <person name="Poehlein A."/>
            <person name="Moghaddam J.A."/>
            <person name="Harms H."/>
            <person name="Alanjari M."/>
            <person name="Koenig G.M."/>
            <person name="Daniel R."/>
            <person name="Schaeberle T.F."/>
        </authorList>
    </citation>
    <scope>NUCLEOTIDE SEQUENCE [LARGE SCALE GENOMIC DNA]</scope>
    <source>
        <strain evidence="1 2">SWB007</strain>
    </source>
</reference>
<name>A0A2S9YSV6_9BACT</name>
<gene>
    <name evidence="1" type="ORF">ENSA7_21400</name>
</gene>
<dbReference type="RefSeq" id="WP_106089147.1">
    <property type="nucleotide sequence ID" value="NZ_PVNL01000044.1"/>
</dbReference>
<proteinExistence type="predicted"/>
<protein>
    <recommendedName>
        <fullName evidence="3">Transposase</fullName>
    </recommendedName>
</protein>
<dbReference type="EMBL" id="PVNL01000044">
    <property type="protein sequence ID" value="PRQ08168.1"/>
    <property type="molecule type" value="Genomic_DNA"/>
</dbReference>
<sequence length="78" mass="8574">MPIPTRWLEHIRAWKASGDTALDYCGRVGLNAGTLKWWAWKLASDVTSIEPAPAAAAPQIRPTFVELTPLAVVHAQPR</sequence>
<dbReference type="NCBIfam" id="NF047593">
    <property type="entry name" value="IS66_ISAeme5_TnpA"/>
    <property type="match status" value="1"/>
</dbReference>
<accession>A0A2S9YSV6</accession>
<comment type="caution">
    <text evidence="1">The sequence shown here is derived from an EMBL/GenBank/DDBJ whole genome shotgun (WGS) entry which is preliminary data.</text>
</comment>
<evidence type="ECO:0008006" key="3">
    <source>
        <dbReference type="Google" id="ProtNLM"/>
    </source>
</evidence>